<evidence type="ECO:0000256" key="1">
    <source>
        <dbReference type="SAM" id="MobiDB-lite"/>
    </source>
</evidence>
<feature type="compositionally biased region" description="Polar residues" evidence="1">
    <location>
        <begin position="77"/>
        <end position="92"/>
    </location>
</feature>
<dbReference type="RefSeq" id="WP_167490939.1">
    <property type="nucleotide sequence ID" value="NZ_CP046173.1"/>
</dbReference>
<accession>A0A6G9ZE44</accession>
<gene>
    <name evidence="3" type="ORF">F6W96_40475</name>
</gene>
<reference evidence="3 4" key="1">
    <citation type="journal article" date="2019" name="ACS Chem. Biol.">
        <title>Identification and Mobilization of a Cryptic Antibiotic Biosynthesis Gene Locus from a Human-Pathogenic Nocardia Isolate.</title>
        <authorList>
            <person name="Herisse M."/>
            <person name="Ishida K."/>
            <person name="Porter J.L."/>
            <person name="Howden B."/>
            <person name="Hertweck C."/>
            <person name="Stinear T.P."/>
            <person name="Pidot S.J."/>
        </authorList>
    </citation>
    <scope>NUCLEOTIDE SEQUENCE [LARGE SCALE GENOMIC DNA]</scope>
    <source>
        <strain evidence="3 4">AUSMDU00012715</strain>
    </source>
</reference>
<evidence type="ECO:0000256" key="2">
    <source>
        <dbReference type="SAM" id="SignalP"/>
    </source>
</evidence>
<sequence length="92" mass="9439">MIKKLAAAAVLAGFVSAGGGVAAAGTASADPSFWPDVPDACNPDGSCSHIPNPGSEWTLSDNGQWVPPLLHPDDPNSPGNHWDNNTFMQVDG</sequence>
<name>A0A6G9ZE44_9NOCA</name>
<dbReference type="EMBL" id="CP046173">
    <property type="protein sequence ID" value="QIS23617.1"/>
    <property type="molecule type" value="Genomic_DNA"/>
</dbReference>
<keyword evidence="2" id="KW-0732">Signal</keyword>
<feature type="region of interest" description="Disordered" evidence="1">
    <location>
        <begin position="70"/>
        <end position="92"/>
    </location>
</feature>
<evidence type="ECO:0000313" key="3">
    <source>
        <dbReference type="EMBL" id="QIS23617.1"/>
    </source>
</evidence>
<dbReference type="Proteomes" id="UP000500953">
    <property type="component" value="Chromosome"/>
</dbReference>
<proteinExistence type="predicted"/>
<evidence type="ECO:0000313" key="4">
    <source>
        <dbReference type="Proteomes" id="UP000500953"/>
    </source>
</evidence>
<dbReference type="AlphaFoldDB" id="A0A6G9ZE44"/>
<protein>
    <submittedName>
        <fullName evidence="3">Uncharacterized protein</fullName>
    </submittedName>
</protein>
<feature type="signal peptide" evidence="2">
    <location>
        <begin position="1"/>
        <end position="22"/>
    </location>
</feature>
<feature type="chain" id="PRO_5038491784" evidence="2">
    <location>
        <begin position="23"/>
        <end position="92"/>
    </location>
</feature>
<organism evidence="3 4">
    <name type="scientific">Nocardia terpenica</name>
    <dbReference type="NCBI Taxonomy" id="455432"/>
    <lineage>
        <taxon>Bacteria</taxon>
        <taxon>Bacillati</taxon>
        <taxon>Actinomycetota</taxon>
        <taxon>Actinomycetes</taxon>
        <taxon>Mycobacteriales</taxon>
        <taxon>Nocardiaceae</taxon>
        <taxon>Nocardia</taxon>
    </lineage>
</organism>